<name>A0AC35F4V0_9BILA</name>
<sequence>AYDADSEPFNNVYYYLLPNCNPETDHYEIDLITGEIYELKSNEISRKSGQVLCVLTSSIPDLSSETLRQTDYDKTNSSMTRFAIQTISTMMNEELSNQPQIPVENNTIVVLDSSTSNYQIPFDLTLFNTSESLQFLYKLQNLQFFSFKKDKGISNPNINLFIHRVNDDKKLKFVFDYPLEELGMRIEDFKKSLEEILSANFSGVIRPVFSAPEQYRNKNRRRSAVCFHLAKPNELISLNDSIKLTATKMNSNEKLMSLYQQFEVINIDSCKSEIHLSTTAAASTFSTNTILIVSGILIAILLLFSCIAYTCFVTRYREFLKKQNQKLRDSKPPIEPFSIPQFIDHRRI</sequence>
<organism evidence="1 2">
    <name type="scientific">Panagrolaimus sp. PS1159</name>
    <dbReference type="NCBI Taxonomy" id="55785"/>
    <lineage>
        <taxon>Eukaryota</taxon>
        <taxon>Metazoa</taxon>
        <taxon>Ecdysozoa</taxon>
        <taxon>Nematoda</taxon>
        <taxon>Chromadorea</taxon>
        <taxon>Rhabditida</taxon>
        <taxon>Tylenchina</taxon>
        <taxon>Panagrolaimomorpha</taxon>
        <taxon>Panagrolaimoidea</taxon>
        <taxon>Panagrolaimidae</taxon>
        <taxon>Panagrolaimus</taxon>
    </lineage>
</organism>
<evidence type="ECO:0000313" key="2">
    <source>
        <dbReference type="WBParaSite" id="PS1159_v2.g13181.t1"/>
    </source>
</evidence>
<evidence type="ECO:0000313" key="1">
    <source>
        <dbReference type="Proteomes" id="UP000887580"/>
    </source>
</evidence>
<proteinExistence type="predicted"/>
<dbReference type="Proteomes" id="UP000887580">
    <property type="component" value="Unplaced"/>
</dbReference>
<protein>
    <submittedName>
        <fullName evidence="2">Cadherin domain-containing protein</fullName>
    </submittedName>
</protein>
<accession>A0AC35F4V0</accession>
<dbReference type="WBParaSite" id="PS1159_v2.g13181.t1">
    <property type="protein sequence ID" value="PS1159_v2.g13181.t1"/>
    <property type="gene ID" value="PS1159_v2.g13181"/>
</dbReference>
<reference evidence="2" key="1">
    <citation type="submission" date="2022-11" db="UniProtKB">
        <authorList>
            <consortium name="WormBaseParasite"/>
        </authorList>
    </citation>
    <scope>IDENTIFICATION</scope>
</reference>